<keyword evidence="3" id="KW-1185">Reference proteome</keyword>
<dbReference type="GeneID" id="59294246"/>
<evidence type="ECO:0000256" key="1">
    <source>
        <dbReference type="SAM" id="SignalP"/>
    </source>
</evidence>
<proteinExistence type="predicted"/>
<feature type="signal peptide" evidence="1">
    <location>
        <begin position="1"/>
        <end position="19"/>
    </location>
</feature>
<keyword evidence="1" id="KW-0732">Signal</keyword>
<sequence>MPSLLTIALALTLLAATHAATPSEVEAGTLPGFTGATSAHAGDYLTSTFCFCAAALPIPQHYSEAHYFQFEYYNQHRNRTFILSDLCLADADAAATCLAPRPGDRITLGNGVDWAGPLCRTWYHGVPTGSASDTLCYEPSRTADDWRRWRLPGPDVLRFNGQSRHLDPMGGQGPVLRGKAEAEGECEWLCDEHAGMPALRDNGLAQCHVVVYEDLDDMCDGCA</sequence>
<gene>
    <name evidence="2" type="ORF">HO173_012612</name>
</gene>
<feature type="chain" id="PRO_5034849751" evidence="1">
    <location>
        <begin position="20"/>
        <end position="223"/>
    </location>
</feature>
<comment type="caution">
    <text evidence="2">The sequence shown here is derived from an EMBL/GenBank/DDBJ whole genome shotgun (WGS) entry which is preliminary data.</text>
</comment>
<evidence type="ECO:0000313" key="2">
    <source>
        <dbReference type="EMBL" id="KAF6225982.1"/>
    </source>
</evidence>
<dbReference type="EMBL" id="JACCJC010000096">
    <property type="protein sequence ID" value="KAF6225982.1"/>
    <property type="molecule type" value="Genomic_DNA"/>
</dbReference>
<dbReference type="AlphaFoldDB" id="A0A8H6FEX3"/>
<evidence type="ECO:0000313" key="3">
    <source>
        <dbReference type="Proteomes" id="UP000578531"/>
    </source>
</evidence>
<dbReference type="OrthoDB" id="5403389at2759"/>
<dbReference type="RefSeq" id="XP_037158649.1">
    <property type="nucleotide sequence ID" value="XM_037314447.1"/>
</dbReference>
<dbReference type="Proteomes" id="UP000578531">
    <property type="component" value="Unassembled WGS sequence"/>
</dbReference>
<protein>
    <submittedName>
        <fullName evidence="2">Uncharacterized protein</fullName>
    </submittedName>
</protein>
<name>A0A8H6FEX3_9LECA</name>
<reference evidence="2 3" key="1">
    <citation type="journal article" date="2020" name="Genomics">
        <title>Complete, high-quality genomes from long-read metagenomic sequencing of two wolf lichen thalli reveals enigmatic genome architecture.</title>
        <authorList>
            <person name="McKenzie S.K."/>
            <person name="Walston R.F."/>
            <person name="Allen J.L."/>
        </authorList>
    </citation>
    <scope>NUCLEOTIDE SEQUENCE [LARGE SCALE GENOMIC DNA]</scope>
    <source>
        <strain evidence="2">WasteWater2</strain>
    </source>
</reference>
<organism evidence="2 3">
    <name type="scientific">Letharia columbiana</name>
    <dbReference type="NCBI Taxonomy" id="112416"/>
    <lineage>
        <taxon>Eukaryota</taxon>
        <taxon>Fungi</taxon>
        <taxon>Dikarya</taxon>
        <taxon>Ascomycota</taxon>
        <taxon>Pezizomycotina</taxon>
        <taxon>Lecanoromycetes</taxon>
        <taxon>OSLEUM clade</taxon>
        <taxon>Lecanoromycetidae</taxon>
        <taxon>Lecanorales</taxon>
        <taxon>Lecanorineae</taxon>
        <taxon>Parmeliaceae</taxon>
        <taxon>Letharia</taxon>
    </lineage>
</organism>
<accession>A0A8H6FEX3</accession>